<dbReference type="EMBL" id="JBHFFA010000006">
    <property type="protein sequence ID" value="KAL2623205.1"/>
    <property type="molecule type" value="Genomic_DNA"/>
</dbReference>
<dbReference type="Proteomes" id="UP001605036">
    <property type="component" value="Unassembled WGS sequence"/>
</dbReference>
<evidence type="ECO:0000313" key="3">
    <source>
        <dbReference type="Proteomes" id="UP001605036"/>
    </source>
</evidence>
<dbReference type="AlphaFoldDB" id="A0ABD1Y8Z7"/>
<gene>
    <name evidence="2" type="ORF">R1flu_003410</name>
</gene>
<feature type="region of interest" description="Disordered" evidence="1">
    <location>
        <begin position="49"/>
        <end position="69"/>
    </location>
</feature>
<evidence type="ECO:0000256" key="1">
    <source>
        <dbReference type="SAM" id="MobiDB-lite"/>
    </source>
</evidence>
<organism evidence="2 3">
    <name type="scientific">Riccia fluitans</name>
    <dbReference type="NCBI Taxonomy" id="41844"/>
    <lineage>
        <taxon>Eukaryota</taxon>
        <taxon>Viridiplantae</taxon>
        <taxon>Streptophyta</taxon>
        <taxon>Embryophyta</taxon>
        <taxon>Marchantiophyta</taxon>
        <taxon>Marchantiopsida</taxon>
        <taxon>Marchantiidae</taxon>
        <taxon>Marchantiales</taxon>
        <taxon>Ricciaceae</taxon>
        <taxon>Riccia</taxon>
    </lineage>
</organism>
<protein>
    <submittedName>
        <fullName evidence="2">Uncharacterized protein</fullName>
    </submittedName>
</protein>
<keyword evidence="3" id="KW-1185">Reference proteome</keyword>
<comment type="caution">
    <text evidence="2">The sequence shown here is derived from an EMBL/GenBank/DDBJ whole genome shotgun (WGS) entry which is preliminary data.</text>
</comment>
<reference evidence="2 3" key="1">
    <citation type="submission" date="2024-09" db="EMBL/GenBank/DDBJ databases">
        <title>Chromosome-scale assembly of Riccia fluitans.</title>
        <authorList>
            <person name="Paukszto L."/>
            <person name="Sawicki J."/>
            <person name="Karawczyk K."/>
            <person name="Piernik-Szablinska J."/>
            <person name="Szczecinska M."/>
            <person name="Mazdziarz M."/>
        </authorList>
    </citation>
    <scope>NUCLEOTIDE SEQUENCE [LARGE SCALE GENOMIC DNA]</scope>
    <source>
        <strain evidence="2">Rf_01</strain>
        <tissue evidence="2">Aerial parts of the thallus</tissue>
    </source>
</reference>
<evidence type="ECO:0000313" key="2">
    <source>
        <dbReference type="EMBL" id="KAL2623205.1"/>
    </source>
</evidence>
<proteinExistence type="predicted"/>
<name>A0ABD1Y8Z7_9MARC</name>
<sequence>MVLAFWQPSALTEADKQNEASGGTGANGLVQHQRLGSLVVEVQEKSFGFGRCDPTNPRLPSADLPEVKS</sequence>
<accession>A0ABD1Y8Z7</accession>